<proteinExistence type="predicted"/>
<comment type="caution">
    <text evidence="2">The sequence shown here is derived from an EMBL/GenBank/DDBJ whole genome shotgun (WGS) entry which is preliminary data.</text>
</comment>
<name>A0A2I0IMG0_PUNGR</name>
<reference evidence="2 3" key="1">
    <citation type="submission" date="2017-11" db="EMBL/GenBank/DDBJ databases">
        <title>De-novo sequencing of pomegranate (Punica granatum L.) genome.</title>
        <authorList>
            <person name="Akparov Z."/>
            <person name="Amiraslanov A."/>
            <person name="Hajiyeva S."/>
            <person name="Abbasov M."/>
            <person name="Kaur K."/>
            <person name="Hamwieh A."/>
            <person name="Solovyev V."/>
            <person name="Salamov A."/>
            <person name="Braich B."/>
            <person name="Kosarev P."/>
            <person name="Mahmoud A."/>
            <person name="Hajiyev E."/>
            <person name="Babayeva S."/>
            <person name="Izzatullayeva V."/>
            <person name="Mammadov A."/>
            <person name="Mammadov A."/>
            <person name="Sharifova S."/>
            <person name="Ojaghi J."/>
            <person name="Eynullazada K."/>
            <person name="Bayramov B."/>
            <person name="Abdulazimova A."/>
            <person name="Shahmuradov I."/>
        </authorList>
    </citation>
    <scope>NUCLEOTIDE SEQUENCE [LARGE SCALE GENOMIC DNA]</scope>
    <source>
        <strain evidence="3">cv. AG2017</strain>
        <tissue evidence="2">Leaf</tissue>
    </source>
</reference>
<accession>A0A2I0IMG0</accession>
<feature type="compositionally biased region" description="Polar residues" evidence="1">
    <location>
        <begin position="1"/>
        <end position="11"/>
    </location>
</feature>
<evidence type="ECO:0000256" key="1">
    <source>
        <dbReference type="SAM" id="MobiDB-lite"/>
    </source>
</evidence>
<feature type="compositionally biased region" description="Basic and acidic residues" evidence="1">
    <location>
        <begin position="14"/>
        <end position="38"/>
    </location>
</feature>
<dbReference type="AlphaFoldDB" id="A0A2I0IMG0"/>
<keyword evidence="3" id="KW-1185">Reference proteome</keyword>
<dbReference type="EMBL" id="PGOL01002766">
    <property type="protein sequence ID" value="PKI45182.1"/>
    <property type="molecule type" value="Genomic_DNA"/>
</dbReference>
<dbReference type="Proteomes" id="UP000233551">
    <property type="component" value="Unassembled WGS sequence"/>
</dbReference>
<sequence>MISGDSFSCMSVTRPHEKVDTPKPRDPKVFDAGPKEGPHSGPYKARRICEKHERGGSGAWARPGGVLQYARGTYRMNCICSQALTQWTCGVHGKSRRSFAICTRRISNELHLFTSAYPMDLWGARARPSGVFVKSTSEVTQRNVHRRGGPAQLQGTSTVTRRICEEMCTGEVVRHSCKARVRLLGGFVKYEGNVHRRGGLAQLQGTSEIFPRIEVVVLGMRQTCICQKEIPFGVYILIPAYGNMGANNGCQSYRTVIMEMCKEV</sequence>
<evidence type="ECO:0000313" key="2">
    <source>
        <dbReference type="EMBL" id="PKI45182.1"/>
    </source>
</evidence>
<evidence type="ECO:0000313" key="3">
    <source>
        <dbReference type="Proteomes" id="UP000233551"/>
    </source>
</evidence>
<gene>
    <name evidence="2" type="ORF">CRG98_034433</name>
</gene>
<organism evidence="2 3">
    <name type="scientific">Punica granatum</name>
    <name type="common">Pomegranate</name>
    <dbReference type="NCBI Taxonomy" id="22663"/>
    <lineage>
        <taxon>Eukaryota</taxon>
        <taxon>Viridiplantae</taxon>
        <taxon>Streptophyta</taxon>
        <taxon>Embryophyta</taxon>
        <taxon>Tracheophyta</taxon>
        <taxon>Spermatophyta</taxon>
        <taxon>Magnoliopsida</taxon>
        <taxon>eudicotyledons</taxon>
        <taxon>Gunneridae</taxon>
        <taxon>Pentapetalae</taxon>
        <taxon>rosids</taxon>
        <taxon>malvids</taxon>
        <taxon>Myrtales</taxon>
        <taxon>Lythraceae</taxon>
        <taxon>Punica</taxon>
    </lineage>
</organism>
<protein>
    <submittedName>
        <fullName evidence="2">Uncharacterized protein</fullName>
    </submittedName>
</protein>
<feature type="region of interest" description="Disordered" evidence="1">
    <location>
        <begin position="1"/>
        <end position="44"/>
    </location>
</feature>